<proteinExistence type="predicted"/>
<organism evidence="1 2">
    <name type="scientific">Malus domestica</name>
    <name type="common">Apple</name>
    <name type="synonym">Pyrus malus</name>
    <dbReference type="NCBI Taxonomy" id="3750"/>
    <lineage>
        <taxon>Eukaryota</taxon>
        <taxon>Viridiplantae</taxon>
        <taxon>Streptophyta</taxon>
        <taxon>Embryophyta</taxon>
        <taxon>Tracheophyta</taxon>
        <taxon>Spermatophyta</taxon>
        <taxon>Magnoliopsida</taxon>
        <taxon>eudicotyledons</taxon>
        <taxon>Gunneridae</taxon>
        <taxon>Pentapetalae</taxon>
        <taxon>rosids</taxon>
        <taxon>fabids</taxon>
        <taxon>Rosales</taxon>
        <taxon>Rosaceae</taxon>
        <taxon>Amygdaloideae</taxon>
        <taxon>Maleae</taxon>
        <taxon>Malus</taxon>
    </lineage>
</organism>
<name>A0A498HGA0_MALDO</name>
<accession>A0A498HGA0</accession>
<protein>
    <submittedName>
        <fullName evidence="1">Uncharacterized protein</fullName>
    </submittedName>
</protein>
<sequence length="117" mass="12088">MEIDPENAPPAVVMLAVKIYDGVAGPGGPATALADEYALTGSRCFEYDDIGVELVKLTVPWTGSVRGDGDEFSGEREGGTVIDGVRGSQSGCDFVMEECGGVESRPGFEVSAGILVS</sequence>
<gene>
    <name evidence="1" type="ORF">DVH24_030690</name>
</gene>
<dbReference type="EMBL" id="RDQH01000343">
    <property type="protein sequence ID" value="RXH68357.1"/>
    <property type="molecule type" value="Genomic_DNA"/>
</dbReference>
<keyword evidence="2" id="KW-1185">Reference proteome</keyword>
<comment type="caution">
    <text evidence="1">The sequence shown here is derived from an EMBL/GenBank/DDBJ whole genome shotgun (WGS) entry which is preliminary data.</text>
</comment>
<evidence type="ECO:0000313" key="1">
    <source>
        <dbReference type="EMBL" id="RXH68357.1"/>
    </source>
</evidence>
<evidence type="ECO:0000313" key="2">
    <source>
        <dbReference type="Proteomes" id="UP000290289"/>
    </source>
</evidence>
<dbReference type="Proteomes" id="UP000290289">
    <property type="component" value="Chromosome 17"/>
</dbReference>
<reference evidence="1 2" key="1">
    <citation type="submission" date="2018-10" db="EMBL/GenBank/DDBJ databases">
        <title>A high-quality apple genome assembly.</title>
        <authorList>
            <person name="Hu J."/>
        </authorList>
    </citation>
    <scope>NUCLEOTIDE SEQUENCE [LARGE SCALE GENOMIC DNA]</scope>
    <source>
        <strain evidence="2">cv. HFTH1</strain>
        <tissue evidence="1">Young leaf</tissue>
    </source>
</reference>
<dbReference type="AlphaFoldDB" id="A0A498HGA0"/>